<evidence type="ECO:0000313" key="4">
    <source>
        <dbReference type="Proteomes" id="UP001148018"/>
    </source>
</evidence>
<organism evidence="3 4">
    <name type="scientific">Muraenolepis orangiensis</name>
    <name type="common">Patagonian moray cod</name>
    <dbReference type="NCBI Taxonomy" id="630683"/>
    <lineage>
        <taxon>Eukaryota</taxon>
        <taxon>Metazoa</taxon>
        <taxon>Chordata</taxon>
        <taxon>Craniata</taxon>
        <taxon>Vertebrata</taxon>
        <taxon>Euteleostomi</taxon>
        <taxon>Actinopterygii</taxon>
        <taxon>Neopterygii</taxon>
        <taxon>Teleostei</taxon>
        <taxon>Neoteleostei</taxon>
        <taxon>Acanthomorphata</taxon>
        <taxon>Zeiogadaria</taxon>
        <taxon>Gadariae</taxon>
        <taxon>Gadiformes</taxon>
        <taxon>Muraenolepidoidei</taxon>
        <taxon>Muraenolepididae</taxon>
        <taxon>Muraenolepis</taxon>
    </lineage>
</organism>
<dbReference type="Pfam" id="PF12872">
    <property type="entry name" value="OST-HTH"/>
    <property type="match status" value="1"/>
</dbReference>
<gene>
    <name evidence="3" type="ORF">NHX12_019323</name>
</gene>
<dbReference type="InterPro" id="IPR041966">
    <property type="entry name" value="LOTUS-like"/>
</dbReference>
<evidence type="ECO:0000256" key="1">
    <source>
        <dbReference type="ARBA" id="ARBA00022782"/>
    </source>
</evidence>
<evidence type="ECO:0000259" key="2">
    <source>
        <dbReference type="Pfam" id="PF12872"/>
    </source>
</evidence>
<reference evidence="3" key="1">
    <citation type="submission" date="2022-07" db="EMBL/GenBank/DDBJ databases">
        <title>Chromosome-level genome of Muraenolepis orangiensis.</title>
        <authorList>
            <person name="Kim J."/>
        </authorList>
    </citation>
    <scope>NUCLEOTIDE SEQUENCE</scope>
    <source>
        <strain evidence="3">KU_S4_2022</strain>
        <tissue evidence="3">Muscle</tissue>
    </source>
</reference>
<comment type="caution">
    <text evidence="3">The sequence shown here is derived from an EMBL/GenBank/DDBJ whole genome shotgun (WGS) entry which is preliminary data.</text>
</comment>
<dbReference type="InterPro" id="IPR025605">
    <property type="entry name" value="OST-HTH/LOTUS_dom"/>
</dbReference>
<dbReference type="EMBL" id="JANIIK010000035">
    <property type="protein sequence ID" value="KAJ3613067.1"/>
    <property type="molecule type" value="Genomic_DNA"/>
</dbReference>
<dbReference type="AlphaFoldDB" id="A0A9Q0EYJ3"/>
<keyword evidence="1" id="KW-0221">Differentiation</keyword>
<name>A0A9Q0EYJ3_9TELE</name>
<accession>A0A9Q0EYJ3</accession>
<evidence type="ECO:0000313" key="3">
    <source>
        <dbReference type="EMBL" id="KAJ3613067.1"/>
    </source>
</evidence>
<feature type="domain" description="HTH OST-type" evidence="2">
    <location>
        <begin position="4"/>
        <end position="37"/>
    </location>
</feature>
<keyword evidence="4" id="KW-1185">Reference proteome</keyword>
<protein>
    <recommendedName>
        <fullName evidence="2">HTH OST-type domain-containing protein</fullName>
    </recommendedName>
</protein>
<sequence>MDGEWVKKSLRSVLQSNQGGVPIGRLQADYRSMCGELIPYTRLEVYHVELVQSRLSELLAKHWHGMWLSKLPGVDLDMFSQTIPPEALDKLDTWTHICSRHPHLAHAMIHADHRGDAAEVVHQDGVPSLVYGISSPHIEW</sequence>
<dbReference type="OrthoDB" id="10034606at2759"/>
<dbReference type="GO" id="GO:0030154">
    <property type="term" value="P:cell differentiation"/>
    <property type="evidence" value="ECO:0007669"/>
    <property type="project" value="UniProtKB-KW"/>
</dbReference>
<dbReference type="Gene3D" id="3.30.420.610">
    <property type="entry name" value="LOTUS domain-like"/>
    <property type="match status" value="2"/>
</dbReference>
<dbReference type="Proteomes" id="UP001148018">
    <property type="component" value="Unassembled WGS sequence"/>
</dbReference>
<proteinExistence type="predicted"/>